<dbReference type="WBParaSite" id="JU765_v2.g13724.t1">
    <property type="protein sequence ID" value="JU765_v2.g13724.t1"/>
    <property type="gene ID" value="JU765_v2.g13724"/>
</dbReference>
<proteinExistence type="predicted"/>
<accession>A0AC34Q7N5</accession>
<name>A0AC34Q7N5_9BILA</name>
<evidence type="ECO:0000313" key="1">
    <source>
        <dbReference type="Proteomes" id="UP000887576"/>
    </source>
</evidence>
<organism evidence="1 2">
    <name type="scientific">Panagrolaimus sp. JU765</name>
    <dbReference type="NCBI Taxonomy" id="591449"/>
    <lineage>
        <taxon>Eukaryota</taxon>
        <taxon>Metazoa</taxon>
        <taxon>Ecdysozoa</taxon>
        <taxon>Nematoda</taxon>
        <taxon>Chromadorea</taxon>
        <taxon>Rhabditida</taxon>
        <taxon>Tylenchina</taxon>
        <taxon>Panagrolaimomorpha</taxon>
        <taxon>Panagrolaimoidea</taxon>
        <taxon>Panagrolaimidae</taxon>
        <taxon>Panagrolaimus</taxon>
    </lineage>
</organism>
<sequence>MINYFVFRFSEENATIDLTFGQWYTTEIVEIRENGIFVRIKQGTKPLFIPNHELDIRKVQHASVLGLKEGQQIKIQYFGRDPVTGYHRLSRKITTGSEQKRADLLGKK</sequence>
<reference evidence="2" key="1">
    <citation type="submission" date="2022-11" db="UniProtKB">
        <authorList>
            <consortium name="WormBaseParasite"/>
        </authorList>
    </citation>
    <scope>IDENTIFICATION</scope>
</reference>
<protein>
    <submittedName>
        <fullName evidence="2">S1 motif domain-containing protein</fullName>
    </submittedName>
</protein>
<dbReference type="Proteomes" id="UP000887576">
    <property type="component" value="Unplaced"/>
</dbReference>
<evidence type="ECO:0000313" key="2">
    <source>
        <dbReference type="WBParaSite" id="JU765_v2.g13724.t1"/>
    </source>
</evidence>